<organism evidence="2 3">
    <name type="scientific">Isoptericola cucumis</name>
    <dbReference type="NCBI Taxonomy" id="1776856"/>
    <lineage>
        <taxon>Bacteria</taxon>
        <taxon>Bacillati</taxon>
        <taxon>Actinomycetota</taxon>
        <taxon>Actinomycetes</taxon>
        <taxon>Micrococcales</taxon>
        <taxon>Promicromonosporaceae</taxon>
        <taxon>Isoptericola</taxon>
    </lineage>
</organism>
<dbReference type="RefSeq" id="WP_268236093.1">
    <property type="nucleotide sequence ID" value="NZ_BMDG01000009.1"/>
</dbReference>
<accession>A0ABQ2BAB3</accession>
<keyword evidence="3" id="KW-1185">Reference proteome</keyword>
<reference evidence="3" key="1">
    <citation type="journal article" date="2019" name="Int. J. Syst. Evol. Microbiol.">
        <title>The Global Catalogue of Microorganisms (GCM) 10K type strain sequencing project: providing services to taxonomists for standard genome sequencing and annotation.</title>
        <authorList>
            <consortium name="The Broad Institute Genomics Platform"/>
            <consortium name="The Broad Institute Genome Sequencing Center for Infectious Disease"/>
            <person name="Wu L."/>
            <person name="Ma J."/>
        </authorList>
    </citation>
    <scope>NUCLEOTIDE SEQUENCE [LARGE SCALE GENOMIC DNA]</scope>
    <source>
        <strain evidence="3">CCM 8653</strain>
    </source>
</reference>
<evidence type="ECO:0000313" key="3">
    <source>
        <dbReference type="Proteomes" id="UP000632535"/>
    </source>
</evidence>
<proteinExistence type="predicted"/>
<evidence type="ECO:0000313" key="2">
    <source>
        <dbReference type="EMBL" id="GGI09508.1"/>
    </source>
</evidence>
<protein>
    <recommendedName>
        <fullName evidence="1">Glycosyltransferase 2-like domain-containing protein</fullName>
    </recommendedName>
</protein>
<sequence>MGAPTDRPRVTVVMSTNRVSPYLAEALRSVKEQSFTDWRLVVMDNGSPDPDGVREAASAVPGAVVVREAGHVVSVPLNHGAALARGEYVTFLDDDDVWLPDRLQVLVDALDADPGAGAAYSSIDTIDAQGARQGPHYVVSGESARDLLSGRVPFPNVVAFLYRRTALLRVGGFNPALAYAEDTDLTFRLLQYSRLVGVPAVLTLYRRHGSNTTHGNPTLVHDWARRMIGMQLWGAEHHRDPHVLADVRANLAALDARDAADSVGEGLDRLRHGHLPGAARMLGRAVRLDARAAAREATHRVRHRLGRA</sequence>
<feature type="domain" description="Glycosyltransferase 2-like" evidence="1">
    <location>
        <begin position="12"/>
        <end position="167"/>
    </location>
</feature>
<dbReference type="EMBL" id="BMDG01000009">
    <property type="protein sequence ID" value="GGI09508.1"/>
    <property type="molecule type" value="Genomic_DNA"/>
</dbReference>
<dbReference type="PANTHER" id="PTHR22916">
    <property type="entry name" value="GLYCOSYLTRANSFERASE"/>
    <property type="match status" value="1"/>
</dbReference>
<comment type="caution">
    <text evidence="2">The sequence shown here is derived from an EMBL/GenBank/DDBJ whole genome shotgun (WGS) entry which is preliminary data.</text>
</comment>
<name>A0ABQ2BAB3_9MICO</name>
<dbReference type="InterPro" id="IPR001173">
    <property type="entry name" value="Glyco_trans_2-like"/>
</dbReference>
<dbReference type="SUPFAM" id="SSF53448">
    <property type="entry name" value="Nucleotide-diphospho-sugar transferases"/>
    <property type="match status" value="1"/>
</dbReference>
<dbReference type="InterPro" id="IPR029044">
    <property type="entry name" value="Nucleotide-diphossugar_trans"/>
</dbReference>
<dbReference type="PANTHER" id="PTHR22916:SF3">
    <property type="entry name" value="UDP-GLCNAC:BETAGAL BETA-1,3-N-ACETYLGLUCOSAMINYLTRANSFERASE-LIKE PROTEIN 1"/>
    <property type="match status" value="1"/>
</dbReference>
<dbReference type="Proteomes" id="UP000632535">
    <property type="component" value="Unassembled WGS sequence"/>
</dbReference>
<dbReference type="Pfam" id="PF00535">
    <property type="entry name" value="Glycos_transf_2"/>
    <property type="match status" value="1"/>
</dbReference>
<dbReference type="Gene3D" id="3.90.550.10">
    <property type="entry name" value="Spore Coat Polysaccharide Biosynthesis Protein SpsA, Chain A"/>
    <property type="match status" value="1"/>
</dbReference>
<evidence type="ECO:0000259" key="1">
    <source>
        <dbReference type="Pfam" id="PF00535"/>
    </source>
</evidence>
<gene>
    <name evidence="2" type="ORF">GCM10007368_26520</name>
</gene>